<sequence>MSNNNIVIREIISEDNIQIAKVIRDVLIEFGVPKVGTAYADVSLDKMAETYNGKKSVYFVIDNDGKIIGGAGIAPLDNYEGNVCELQKMYFLPEARGVGLGKRMMETCLKRAKNFGFEKCYLETMPYMVDAKKLYAKVGFESLDKPMGNTGHYSCNVWMIKEL</sequence>
<dbReference type="PROSITE" id="PS51186">
    <property type="entry name" value="GNAT"/>
    <property type="match status" value="1"/>
</dbReference>
<reference evidence="3 4" key="1">
    <citation type="submission" date="2019-08" db="EMBL/GenBank/DDBJ databases">
        <title>Formosa sediminis sp. nov., isolated from marine sediment.</title>
        <authorList>
            <person name="Cao W.R."/>
        </authorList>
    </citation>
    <scope>NUCLEOTIDE SEQUENCE [LARGE SCALE GENOMIC DNA]</scope>
    <source>
        <strain evidence="3 4">1494</strain>
    </source>
</reference>
<dbReference type="RefSeq" id="WP_148453976.1">
    <property type="nucleotide sequence ID" value="NZ_VSFC01000023.1"/>
</dbReference>
<dbReference type="OrthoDB" id="5419426at2"/>
<accession>A0A5D0GE90</accession>
<evidence type="ECO:0000313" key="4">
    <source>
        <dbReference type="Proteomes" id="UP000324550"/>
    </source>
</evidence>
<keyword evidence="4" id="KW-1185">Reference proteome</keyword>
<protein>
    <submittedName>
        <fullName evidence="3">GNAT family N-acetyltransferase</fullName>
    </submittedName>
</protein>
<proteinExistence type="predicted"/>
<dbReference type="InterPro" id="IPR000182">
    <property type="entry name" value="GNAT_dom"/>
</dbReference>
<evidence type="ECO:0000259" key="2">
    <source>
        <dbReference type="PROSITE" id="PS51186"/>
    </source>
</evidence>
<comment type="caution">
    <text evidence="3">The sequence shown here is derived from an EMBL/GenBank/DDBJ whole genome shotgun (WGS) entry which is preliminary data.</text>
</comment>
<dbReference type="PANTHER" id="PTHR13947">
    <property type="entry name" value="GNAT FAMILY N-ACETYLTRANSFERASE"/>
    <property type="match status" value="1"/>
</dbReference>
<dbReference type="SUPFAM" id="SSF55729">
    <property type="entry name" value="Acyl-CoA N-acyltransferases (Nat)"/>
    <property type="match status" value="1"/>
</dbReference>
<evidence type="ECO:0000256" key="1">
    <source>
        <dbReference type="ARBA" id="ARBA00022679"/>
    </source>
</evidence>
<evidence type="ECO:0000313" key="3">
    <source>
        <dbReference type="EMBL" id="TYA57254.1"/>
    </source>
</evidence>
<keyword evidence="1 3" id="KW-0808">Transferase</keyword>
<organism evidence="3 4">
    <name type="scientific">Formosa maritima</name>
    <dbReference type="NCBI Taxonomy" id="2592046"/>
    <lineage>
        <taxon>Bacteria</taxon>
        <taxon>Pseudomonadati</taxon>
        <taxon>Bacteroidota</taxon>
        <taxon>Flavobacteriia</taxon>
        <taxon>Flavobacteriales</taxon>
        <taxon>Flavobacteriaceae</taxon>
        <taxon>Formosa</taxon>
    </lineage>
</organism>
<dbReference type="PANTHER" id="PTHR13947:SF37">
    <property type="entry name" value="LD18367P"/>
    <property type="match status" value="1"/>
</dbReference>
<dbReference type="InterPro" id="IPR016181">
    <property type="entry name" value="Acyl_CoA_acyltransferase"/>
</dbReference>
<dbReference type="EMBL" id="VSFC01000023">
    <property type="protein sequence ID" value="TYA57254.1"/>
    <property type="molecule type" value="Genomic_DNA"/>
</dbReference>
<gene>
    <name evidence="3" type="ORF">FVF61_04935</name>
</gene>
<dbReference type="InterPro" id="IPR050769">
    <property type="entry name" value="NAT_camello-type"/>
</dbReference>
<dbReference type="Proteomes" id="UP000324550">
    <property type="component" value="Unassembled WGS sequence"/>
</dbReference>
<dbReference type="AlphaFoldDB" id="A0A5D0GE90"/>
<feature type="domain" description="N-acetyltransferase" evidence="2">
    <location>
        <begin position="6"/>
        <end position="163"/>
    </location>
</feature>
<dbReference type="Gene3D" id="3.40.630.30">
    <property type="match status" value="1"/>
</dbReference>
<dbReference type="CDD" id="cd04301">
    <property type="entry name" value="NAT_SF"/>
    <property type="match status" value="1"/>
</dbReference>
<dbReference type="Pfam" id="PF00583">
    <property type="entry name" value="Acetyltransf_1"/>
    <property type="match status" value="1"/>
</dbReference>
<dbReference type="GO" id="GO:0008080">
    <property type="term" value="F:N-acetyltransferase activity"/>
    <property type="evidence" value="ECO:0007669"/>
    <property type="project" value="InterPro"/>
</dbReference>
<name>A0A5D0GE90_9FLAO</name>